<accession>M7ZHX5</accession>
<name>M7ZHX5_TRIUA</name>
<protein>
    <submittedName>
        <fullName evidence="1">Uncharacterized protein</fullName>
    </submittedName>
</protein>
<gene>
    <name evidence="1" type="ORF">TRIUR3_14106</name>
</gene>
<proteinExistence type="predicted"/>
<sequence>MDVLLLGALPMLLLARTGPALNGSDFLKEKEVPKGDGSNKSLNLRITLVGNFKYFLDVLPQALYCKNIYTKPVHDRSTKYR</sequence>
<reference evidence="1" key="1">
    <citation type="journal article" date="2013" name="Nature">
        <title>Draft genome of the wheat A-genome progenitor Triticum urartu.</title>
        <authorList>
            <person name="Ling H.Q."/>
            <person name="Zhao S."/>
            <person name="Liu D."/>
            <person name="Wang J."/>
            <person name="Sun H."/>
            <person name="Zhang C."/>
            <person name="Fan H."/>
            <person name="Li D."/>
            <person name="Dong L."/>
            <person name="Tao Y."/>
            <person name="Gao C."/>
            <person name="Wu H."/>
            <person name="Li Y."/>
            <person name="Cui Y."/>
            <person name="Guo X."/>
            <person name="Zheng S."/>
            <person name="Wang B."/>
            <person name="Yu K."/>
            <person name="Liang Q."/>
            <person name="Yang W."/>
            <person name="Lou X."/>
            <person name="Chen J."/>
            <person name="Feng M."/>
            <person name="Jian J."/>
            <person name="Zhang X."/>
            <person name="Luo G."/>
            <person name="Jiang Y."/>
            <person name="Liu J."/>
            <person name="Wang Z."/>
            <person name="Sha Y."/>
            <person name="Zhang B."/>
            <person name="Wu H."/>
            <person name="Tang D."/>
            <person name="Shen Q."/>
            <person name="Xue P."/>
            <person name="Zou S."/>
            <person name="Wang X."/>
            <person name="Liu X."/>
            <person name="Wang F."/>
            <person name="Yang Y."/>
            <person name="An X."/>
            <person name="Dong Z."/>
            <person name="Zhang K."/>
            <person name="Zhang X."/>
            <person name="Luo M.C."/>
            <person name="Dvorak J."/>
            <person name="Tong Y."/>
            <person name="Wang J."/>
            <person name="Yang H."/>
            <person name="Li Z."/>
            <person name="Wang D."/>
            <person name="Zhang A."/>
            <person name="Wang J."/>
        </authorList>
    </citation>
    <scope>NUCLEOTIDE SEQUENCE</scope>
</reference>
<evidence type="ECO:0000313" key="1">
    <source>
        <dbReference type="EMBL" id="EMS59677.1"/>
    </source>
</evidence>
<dbReference type="AlphaFoldDB" id="M7ZHX5"/>
<dbReference type="EMBL" id="KD117870">
    <property type="protein sequence ID" value="EMS59677.1"/>
    <property type="molecule type" value="Genomic_DNA"/>
</dbReference>
<organism evidence="1">
    <name type="scientific">Triticum urartu</name>
    <name type="common">Red wild einkorn</name>
    <name type="synonym">Crithodium urartu</name>
    <dbReference type="NCBI Taxonomy" id="4572"/>
    <lineage>
        <taxon>Eukaryota</taxon>
        <taxon>Viridiplantae</taxon>
        <taxon>Streptophyta</taxon>
        <taxon>Embryophyta</taxon>
        <taxon>Tracheophyta</taxon>
        <taxon>Spermatophyta</taxon>
        <taxon>Magnoliopsida</taxon>
        <taxon>Liliopsida</taxon>
        <taxon>Poales</taxon>
        <taxon>Poaceae</taxon>
        <taxon>BOP clade</taxon>
        <taxon>Pooideae</taxon>
        <taxon>Triticodae</taxon>
        <taxon>Triticeae</taxon>
        <taxon>Triticinae</taxon>
        <taxon>Triticum</taxon>
    </lineage>
</organism>